<gene>
    <name evidence="1" type="ORF">BSL82_04020</name>
</gene>
<name>A0A1L3ZSG9_9SPHN</name>
<organism evidence="1 2">
    <name type="scientific">Tardibacter chloracetimidivorans</name>
    <dbReference type="NCBI Taxonomy" id="1921510"/>
    <lineage>
        <taxon>Bacteria</taxon>
        <taxon>Pseudomonadati</taxon>
        <taxon>Pseudomonadota</taxon>
        <taxon>Alphaproteobacteria</taxon>
        <taxon>Sphingomonadales</taxon>
        <taxon>Sphingomonadaceae</taxon>
        <taxon>Tardibacter</taxon>
    </lineage>
</organism>
<dbReference type="OrthoDB" id="9765084at2"/>
<evidence type="ECO:0000313" key="1">
    <source>
        <dbReference type="EMBL" id="API58582.1"/>
    </source>
</evidence>
<dbReference type="SUPFAM" id="SSF53335">
    <property type="entry name" value="S-adenosyl-L-methionine-dependent methyltransferases"/>
    <property type="match status" value="1"/>
</dbReference>
<keyword evidence="2" id="KW-1185">Reference proteome</keyword>
<evidence type="ECO:0000313" key="2">
    <source>
        <dbReference type="Proteomes" id="UP000182063"/>
    </source>
</evidence>
<dbReference type="Gene3D" id="3.40.50.150">
    <property type="entry name" value="Vaccinia Virus protein VP39"/>
    <property type="match status" value="1"/>
</dbReference>
<dbReference type="KEGG" id="sphj:BSL82_04020"/>
<proteinExistence type="predicted"/>
<evidence type="ECO:0008006" key="3">
    <source>
        <dbReference type="Google" id="ProtNLM"/>
    </source>
</evidence>
<dbReference type="AlphaFoldDB" id="A0A1L3ZSG9"/>
<dbReference type="STRING" id="1921510.BSL82_04020"/>
<dbReference type="Proteomes" id="UP000182063">
    <property type="component" value="Chromosome"/>
</dbReference>
<reference evidence="2" key="1">
    <citation type="submission" date="2016-11" db="EMBL/GenBank/DDBJ databases">
        <title>Complete Genome Sequence of alachlor-degrading Sphingomonas sp. strain JJ-A5.</title>
        <authorList>
            <person name="Lee H."/>
            <person name="Ka J.-O."/>
        </authorList>
    </citation>
    <scope>NUCLEOTIDE SEQUENCE [LARGE SCALE GENOMIC DNA]</scope>
    <source>
        <strain evidence="2">JJ-A5</strain>
    </source>
</reference>
<sequence length="304" mass="33779">MQLLRRLTDGDGHPLTRRLRALWGGDRPRLRAVDGGHAATPWGESHVPGHYWGEWTAESLRAAQMVWGHSLLGPCSPDELSLLAAWVKPRRGTRIALLGAGLGGFGLALSRICHCHVTGFEQADVLLRLCPDRRNGHLRSLDSITVKTEHSFDHVVIDGLGHRAGDIAPFLKPAAALASPRGWMIVRGYCVTDGAIRDGERHRRWVETEPARPRVPTRAELLRQVERIGFEIIDEADTADQHSAAIDACWAPAVDLIRLVSAKKRQRTLIPHLIEEADRWRERVEMIKAGDLAVVELLTKRASS</sequence>
<dbReference type="EMBL" id="CP018221">
    <property type="protein sequence ID" value="API58582.1"/>
    <property type="molecule type" value="Genomic_DNA"/>
</dbReference>
<protein>
    <recommendedName>
        <fullName evidence="3">Methyltransferase type 11 domain-containing protein</fullName>
    </recommendedName>
</protein>
<dbReference type="InterPro" id="IPR029063">
    <property type="entry name" value="SAM-dependent_MTases_sf"/>
</dbReference>
<accession>A0A1L3ZSG9</accession>
<dbReference type="RefSeq" id="WP_072596149.1">
    <property type="nucleotide sequence ID" value="NZ_CP018221.1"/>
</dbReference>